<dbReference type="EMBL" id="ATMH01008048">
    <property type="protein sequence ID" value="EPY22911.1"/>
    <property type="molecule type" value="Genomic_DNA"/>
</dbReference>
<reference evidence="3 4" key="1">
    <citation type="journal article" date="2013" name="PLoS ONE">
        <title>Predicting the Proteins of Angomonas deanei, Strigomonas culicis and Their Respective Endosymbionts Reveals New Aspects of the Trypanosomatidae Family.</title>
        <authorList>
            <person name="Motta M.C."/>
            <person name="Martins A.C."/>
            <person name="de Souza S.S."/>
            <person name="Catta-Preta C.M."/>
            <person name="Silva R."/>
            <person name="Klein C.C."/>
            <person name="de Almeida L.G."/>
            <person name="de Lima Cunha O."/>
            <person name="Ciapina L.P."/>
            <person name="Brocchi M."/>
            <person name="Colabardini A.C."/>
            <person name="de Araujo Lima B."/>
            <person name="Machado C.R."/>
            <person name="de Almeida Soares C.M."/>
            <person name="Probst C.M."/>
            <person name="de Menezes C.B."/>
            <person name="Thompson C.E."/>
            <person name="Bartholomeu D.C."/>
            <person name="Gradia D.F."/>
            <person name="Pavoni D.P."/>
            <person name="Grisard E.C."/>
            <person name="Fantinatti-Garboggini F."/>
            <person name="Marchini F.K."/>
            <person name="Rodrigues-Luiz G.F."/>
            <person name="Wagner G."/>
            <person name="Goldman G.H."/>
            <person name="Fietto J.L."/>
            <person name="Elias M.C."/>
            <person name="Goldman M.H."/>
            <person name="Sagot M.F."/>
            <person name="Pereira M."/>
            <person name="Stoco P.H."/>
            <person name="de Mendonca-Neto R.P."/>
            <person name="Teixeira S.M."/>
            <person name="Maciel T.E."/>
            <person name="de Oliveira Mendes T.A."/>
            <person name="Urmenyi T.P."/>
            <person name="de Souza W."/>
            <person name="Schenkman S."/>
            <person name="de Vasconcelos A.T."/>
        </authorList>
    </citation>
    <scope>NUCLEOTIDE SEQUENCE [LARGE SCALE GENOMIC DNA]</scope>
</reference>
<evidence type="ECO:0000256" key="1">
    <source>
        <dbReference type="SAM" id="MobiDB-lite"/>
    </source>
</evidence>
<accession>S9UB57</accession>
<feature type="compositionally biased region" description="Basic residues" evidence="1">
    <location>
        <begin position="254"/>
        <end position="271"/>
    </location>
</feature>
<organism evidence="3 4">
    <name type="scientific">Strigomonas culicis</name>
    <dbReference type="NCBI Taxonomy" id="28005"/>
    <lineage>
        <taxon>Eukaryota</taxon>
        <taxon>Discoba</taxon>
        <taxon>Euglenozoa</taxon>
        <taxon>Kinetoplastea</taxon>
        <taxon>Metakinetoplastina</taxon>
        <taxon>Trypanosomatida</taxon>
        <taxon>Trypanosomatidae</taxon>
        <taxon>Strigomonadinae</taxon>
        <taxon>Strigomonas</taxon>
    </lineage>
</organism>
<evidence type="ECO:0000313" key="4">
    <source>
        <dbReference type="Proteomes" id="UP000015354"/>
    </source>
</evidence>
<dbReference type="OrthoDB" id="277985at2759"/>
<comment type="caution">
    <text evidence="3">The sequence shown here is derived from an EMBL/GenBank/DDBJ whole genome shotgun (WGS) entry which is preliminary data.</text>
</comment>
<proteinExistence type="predicted"/>
<gene>
    <name evidence="3" type="ORF">STCU_05340</name>
    <name evidence="2" type="ORF">STCU_08048</name>
</gene>
<sequence length="594" mass="65652">MLRLCLPFLRKRGGATGSVHQLRRELQSLQAANRAAGAQLRERRRLATLLHRRQHDRRAAGGGAADAAAAPSLALLPRNEALDTAVALTLCANRDARTELELVRRLLGSTLLSLASPVGPWDPYDVKPQVFALDTYLALPVFTSLAHLQLFCDRFGFVTRDPSGALWADGTRQGAQDDWKRRAVALLPDFGTTELSYQQHHASRDAAGAEAVAPPAEDLNTFMDAGDLFDDLDEVAGDTAAAPATAEKTERGAKKERRKKTKKRSQKRKQHPQAADSGAAEADAQREAQRQRFWERLGATHAFNFAQATPLPTFGPFVRPFFVGYFADVDTLLHNASIVPEKVDIVLNPTSPTEFVLAREATDRVLHKDQLVHIAYQRVERELQREFSIFFDQHCAEVRWAASACVPRPLDLETAEQLYAATQRSLWRSANPLQEHLARTQVLRELDYSNRVLFDLVVLVESDDLAETFAKIQQGKHRCALVGHQDLDVVPVAVAAPHVREIAKRFYDRACASAAAEPAPPLEVGTIQLESPAGAGEAGQQPSAAARMGAFRRVGLPETINIAQDADSYYHDPTNNYTEAHAVFTEELRLKRNV</sequence>
<dbReference type="EMBL" id="ATMH01005340">
    <property type="protein sequence ID" value="EPY28022.1"/>
    <property type="molecule type" value="Genomic_DNA"/>
</dbReference>
<reference evidence="3" key="2">
    <citation type="submission" date="2013-03" db="EMBL/GenBank/DDBJ databases">
        <authorList>
            <person name="Motta M.C.M."/>
            <person name="Martins A.C.A."/>
            <person name="Preta C.M.C.C."/>
            <person name="Silva R."/>
            <person name="de Souza S.S."/>
            <person name="Klein C.C."/>
            <person name="de Almeida L.G.P."/>
            <person name="Cunha O.L."/>
            <person name="Colabardini A.C."/>
            <person name="Lima B.A."/>
            <person name="Machado C.R."/>
            <person name="Soares C.M.A."/>
            <person name="de Menezes C.B.A."/>
            <person name="Bartolomeu D.C."/>
            <person name="Grisard E.C."/>
            <person name="Fantinatti-Garboggini F."/>
            <person name="Rodrigues-Luiz G.F."/>
            <person name="Wagner G."/>
            <person name="Goldman G.H."/>
            <person name="Fietto J.L.R."/>
            <person name="Ciapina L.P."/>
            <person name="Brocchi M."/>
            <person name="Elias M.C."/>
            <person name="Goldman M.H.S."/>
            <person name="Sagot M.-F."/>
            <person name="Pereira M."/>
            <person name="Stoco P.H."/>
            <person name="Teixeira S.M.R."/>
            <person name="de Mendonca-Neto R.P."/>
            <person name="Maciel T.E.F."/>
            <person name="Mendes T.A.O."/>
            <person name="Urmenyi T.P."/>
            <person name="Teixeira M.M.G."/>
            <person name="de Camargo E.F.P."/>
            <person name="de Sousa W."/>
            <person name="Schenkman S."/>
            <person name="de Vasconcelos A.T.R."/>
        </authorList>
    </citation>
    <scope>NUCLEOTIDE SEQUENCE</scope>
</reference>
<name>S9UB57_9TRYP</name>
<dbReference type="Proteomes" id="UP000015354">
    <property type="component" value="Unassembled WGS sequence"/>
</dbReference>
<dbReference type="AlphaFoldDB" id="S9UB57"/>
<keyword evidence="4" id="KW-1185">Reference proteome</keyword>
<evidence type="ECO:0000313" key="3">
    <source>
        <dbReference type="EMBL" id="EPY28022.1"/>
    </source>
</evidence>
<protein>
    <submittedName>
        <fullName evidence="3">Uncharacterized protein</fullName>
    </submittedName>
</protein>
<evidence type="ECO:0000313" key="2">
    <source>
        <dbReference type="EMBL" id="EPY22911.1"/>
    </source>
</evidence>
<feature type="region of interest" description="Disordered" evidence="1">
    <location>
        <begin position="239"/>
        <end position="288"/>
    </location>
</feature>